<dbReference type="RefSeq" id="WP_114488103.1">
    <property type="nucleotide sequence ID" value="NZ_QPIJ01000054.1"/>
</dbReference>
<dbReference type="Pfam" id="PF03864">
    <property type="entry name" value="Phage_cap_E"/>
    <property type="match status" value="1"/>
</dbReference>
<name>A0A368TS97_9GAMM</name>
<reference evidence="1 2" key="1">
    <citation type="submission" date="2018-07" db="EMBL/GenBank/DDBJ databases">
        <title>Halomonas rutogse sp. nov., isolated from Lake TangqianCo on Tibetan Plateau.</title>
        <authorList>
            <person name="Lu H."/>
            <person name="Xing P."/>
            <person name="Wu Q."/>
        </authorList>
    </citation>
    <scope>NUCLEOTIDE SEQUENCE [LARGE SCALE GENOMIC DNA]</scope>
    <source>
        <strain evidence="1 2">TQ8S</strain>
    </source>
</reference>
<protein>
    <submittedName>
        <fullName evidence="1">Major capsid protein</fullName>
    </submittedName>
</protein>
<organism evidence="1 2">
    <name type="scientific">Vreelandella rituensis</name>
    <dbReference type="NCBI Taxonomy" id="2282306"/>
    <lineage>
        <taxon>Bacteria</taxon>
        <taxon>Pseudomonadati</taxon>
        <taxon>Pseudomonadota</taxon>
        <taxon>Gammaproteobacteria</taxon>
        <taxon>Oceanospirillales</taxon>
        <taxon>Halomonadaceae</taxon>
        <taxon>Vreelandella</taxon>
    </lineage>
</organism>
<evidence type="ECO:0000313" key="2">
    <source>
        <dbReference type="Proteomes" id="UP000253204"/>
    </source>
</evidence>
<evidence type="ECO:0000313" key="1">
    <source>
        <dbReference type="EMBL" id="RCV87127.1"/>
    </source>
</evidence>
<dbReference type="Proteomes" id="UP000253204">
    <property type="component" value="Unassembled WGS sequence"/>
</dbReference>
<keyword evidence="2" id="KW-1185">Reference proteome</keyword>
<proteinExistence type="predicted"/>
<dbReference type="EMBL" id="QPIJ01000054">
    <property type="protein sequence ID" value="RCV87127.1"/>
    <property type="molecule type" value="Genomic_DNA"/>
</dbReference>
<sequence length="336" mass="36312">MATLDIFQDDAFSVTSLSSTITDIPDVPTKLGDKGLFQEEGISTTSFMIERQGSSIKLLPTAPRGGVREPVALGPRKLIPLHALHIPASWSVLADEVQGIRAYGSETEVEQAATLVQRKLANVRASMDLTHENMRVGALKGLVTDADGSTLLDVYDAFGMTQQTQFWNIAVAANGDPKASIITLKSMIRAKMGGRSFGRIRVICSLGFFTPLVQNTKMIKAWELWNQGAYLRTDQVNGGDFEFAGVIFEVYDGGTSAGDFIADGIAYAYPEGVPGMFQSKFAPADYMETVNTQGLPFYAKQEAMPFNKGIIGEAQSNPIHFNSLPEAVIKLSVAAS</sequence>
<accession>A0A368TS97</accession>
<comment type="caution">
    <text evidence="1">The sequence shown here is derived from an EMBL/GenBank/DDBJ whole genome shotgun (WGS) entry which is preliminary data.</text>
</comment>
<gene>
    <name evidence="1" type="ORF">DU506_17120</name>
</gene>
<dbReference type="AlphaFoldDB" id="A0A368TS97"/>
<dbReference type="InterPro" id="IPR005564">
    <property type="entry name" value="Major_capsid_GpE"/>
</dbReference>
<dbReference type="OrthoDB" id="6388191at2"/>